<dbReference type="PANTHER" id="PTHR47234">
    <property type="match status" value="1"/>
</dbReference>
<evidence type="ECO:0000256" key="7">
    <source>
        <dbReference type="ARBA" id="ARBA00023136"/>
    </source>
</evidence>
<dbReference type="GO" id="GO:0009279">
    <property type="term" value="C:cell outer membrane"/>
    <property type="evidence" value="ECO:0007669"/>
    <property type="project" value="UniProtKB-SubCell"/>
</dbReference>
<evidence type="ECO:0000313" key="16">
    <source>
        <dbReference type="Proteomes" id="UP000580043"/>
    </source>
</evidence>
<dbReference type="Gene3D" id="2.40.170.20">
    <property type="entry name" value="TonB-dependent receptor, beta-barrel domain"/>
    <property type="match status" value="1"/>
</dbReference>
<feature type="domain" description="TonB-dependent receptor plug" evidence="14">
    <location>
        <begin position="63"/>
        <end position="183"/>
    </location>
</feature>
<evidence type="ECO:0000256" key="8">
    <source>
        <dbReference type="ARBA" id="ARBA00023170"/>
    </source>
</evidence>
<keyword evidence="4 10" id="KW-1134">Transmembrane beta strand</keyword>
<evidence type="ECO:0000256" key="10">
    <source>
        <dbReference type="PROSITE-ProRule" id="PRU01360"/>
    </source>
</evidence>
<keyword evidence="7 10" id="KW-0472">Membrane</keyword>
<evidence type="ECO:0000313" key="15">
    <source>
        <dbReference type="EMBL" id="NML26356.1"/>
    </source>
</evidence>
<comment type="subcellular location">
    <subcellularLocation>
        <location evidence="1 10">Cell outer membrane</location>
        <topology evidence="1 10">Multi-pass membrane protein</topology>
    </subcellularLocation>
</comment>
<dbReference type="PROSITE" id="PS52016">
    <property type="entry name" value="TONB_DEPENDENT_REC_3"/>
    <property type="match status" value="1"/>
</dbReference>
<dbReference type="Pfam" id="PF00593">
    <property type="entry name" value="TonB_dep_Rec_b-barrel"/>
    <property type="match status" value="1"/>
</dbReference>
<dbReference type="InterPro" id="IPR039426">
    <property type="entry name" value="TonB-dep_rcpt-like"/>
</dbReference>
<evidence type="ECO:0000259" key="13">
    <source>
        <dbReference type="Pfam" id="PF00593"/>
    </source>
</evidence>
<keyword evidence="9 10" id="KW-0998">Cell outer membrane</keyword>
<evidence type="ECO:0000256" key="11">
    <source>
        <dbReference type="RuleBase" id="RU003357"/>
    </source>
</evidence>
<dbReference type="RefSeq" id="WP_169145891.1">
    <property type="nucleotide sequence ID" value="NZ_JABBGA010000007.1"/>
</dbReference>
<feature type="signal peptide" evidence="12">
    <location>
        <begin position="1"/>
        <end position="19"/>
    </location>
</feature>
<evidence type="ECO:0000256" key="6">
    <source>
        <dbReference type="ARBA" id="ARBA00023077"/>
    </source>
</evidence>
<dbReference type="Gene3D" id="2.170.130.10">
    <property type="entry name" value="TonB-dependent receptor, plug domain"/>
    <property type="match status" value="1"/>
</dbReference>
<evidence type="ECO:0000256" key="12">
    <source>
        <dbReference type="SAM" id="SignalP"/>
    </source>
</evidence>
<dbReference type="Proteomes" id="UP000580043">
    <property type="component" value="Unassembled WGS sequence"/>
</dbReference>
<dbReference type="PANTHER" id="PTHR47234:SF3">
    <property type="entry name" value="SECRETIN_TONB SHORT N-TERMINAL DOMAIN-CONTAINING PROTEIN"/>
    <property type="match status" value="1"/>
</dbReference>
<comment type="caution">
    <text evidence="15">The sequence shown here is derived from an EMBL/GenBank/DDBJ whole genome shotgun (WGS) entry which is preliminary data.</text>
</comment>
<dbReference type="InterPro" id="IPR000531">
    <property type="entry name" value="Beta-barrel_TonB"/>
</dbReference>
<accession>A0A848G603</accession>
<gene>
    <name evidence="15" type="ORF">HHL15_11435</name>
</gene>
<dbReference type="InterPro" id="IPR012910">
    <property type="entry name" value="Plug_dom"/>
</dbReference>
<evidence type="ECO:0000256" key="4">
    <source>
        <dbReference type="ARBA" id="ARBA00022452"/>
    </source>
</evidence>
<keyword evidence="6 11" id="KW-0798">TonB box</keyword>
<evidence type="ECO:0000256" key="1">
    <source>
        <dbReference type="ARBA" id="ARBA00004571"/>
    </source>
</evidence>
<dbReference type="CDD" id="cd01347">
    <property type="entry name" value="ligand_gated_channel"/>
    <property type="match status" value="1"/>
</dbReference>
<dbReference type="InterPro" id="IPR037066">
    <property type="entry name" value="Plug_dom_sf"/>
</dbReference>
<evidence type="ECO:0000256" key="5">
    <source>
        <dbReference type="ARBA" id="ARBA00022692"/>
    </source>
</evidence>
<evidence type="ECO:0000256" key="9">
    <source>
        <dbReference type="ARBA" id="ARBA00023237"/>
    </source>
</evidence>
<keyword evidence="16" id="KW-1185">Reference proteome</keyword>
<evidence type="ECO:0000259" key="14">
    <source>
        <dbReference type="Pfam" id="PF07715"/>
    </source>
</evidence>
<evidence type="ECO:0000256" key="2">
    <source>
        <dbReference type="ARBA" id="ARBA00009810"/>
    </source>
</evidence>
<comment type="similarity">
    <text evidence="2 10 11">Belongs to the TonB-dependent receptor family.</text>
</comment>
<dbReference type="Pfam" id="PF07715">
    <property type="entry name" value="Plug"/>
    <property type="match status" value="1"/>
</dbReference>
<proteinExistence type="inferred from homology"/>
<dbReference type="AlphaFoldDB" id="A0A848G603"/>
<dbReference type="EMBL" id="JABBGA010000007">
    <property type="protein sequence ID" value="NML26356.1"/>
    <property type="molecule type" value="Genomic_DNA"/>
</dbReference>
<feature type="domain" description="TonB-dependent receptor-like beta-barrel" evidence="13">
    <location>
        <begin position="269"/>
        <end position="755"/>
    </location>
</feature>
<dbReference type="SUPFAM" id="SSF56935">
    <property type="entry name" value="Porins"/>
    <property type="match status" value="1"/>
</dbReference>
<evidence type="ECO:0000256" key="3">
    <source>
        <dbReference type="ARBA" id="ARBA00022448"/>
    </source>
</evidence>
<name>A0A848G603_9RHOO</name>
<protein>
    <submittedName>
        <fullName evidence="15">TonB-dependent receptor</fullName>
    </submittedName>
</protein>
<reference evidence="15 16" key="1">
    <citation type="submission" date="2020-04" db="EMBL/GenBank/DDBJ databases">
        <title>Zoogloea sp. G-4-1-14 isolated from soil.</title>
        <authorList>
            <person name="Dahal R.H."/>
        </authorList>
    </citation>
    <scope>NUCLEOTIDE SEQUENCE [LARGE SCALE GENOMIC DNA]</scope>
    <source>
        <strain evidence="15 16">G-4-1-14</strain>
    </source>
</reference>
<organism evidence="15 16">
    <name type="scientific">Zoogloea dura</name>
    <dbReference type="NCBI Taxonomy" id="2728840"/>
    <lineage>
        <taxon>Bacteria</taxon>
        <taxon>Pseudomonadati</taxon>
        <taxon>Pseudomonadota</taxon>
        <taxon>Betaproteobacteria</taxon>
        <taxon>Rhodocyclales</taxon>
        <taxon>Zoogloeaceae</taxon>
        <taxon>Zoogloea</taxon>
    </lineage>
</organism>
<keyword evidence="8 15" id="KW-0675">Receptor</keyword>
<dbReference type="InterPro" id="IPR036942">
    <property type="entry name" value="Beta-barrel_TonB_sf"/>
</dbReference>
<keyword evidence="3 10" id="KW-0813">Transport</keyword>
<keyword evidence="5 10" id="KW-0812">Transmembrane</keyword>
<keyword evidence="12" id="KW-0732">Signal</keyword>
<feature type="chain" id="PRO_5032390015" evidence="12">
    <location>
        <begin position="20"/>
        <end position="800"/>
    </location>
</feature>
<sequence length="800" mass="86741">MRPLHCTALLFAMAGTAAAADKVTDKAVQESNDYYQRPLEQLLRVETQAKAAVGSRGGARDALDAEVPIDIITSAQLQSTGQTELLRALAVLVPGFNAPRPSITDGTDHAPPFTLRGLNPDQVLVLVNGKRLHQSSLLHNNGTVGRGSSGVDLNTIPLRAIERVEVLRDGAAAQYGSDAIAGIINIILKGYGQHSQATVTYGRTGEGDGITRQATLFHSLPLAGDGFVNLSAEWRDRGATNRAGPDAGDGGRINTRFGDTDTQDGLFALNAELPRGDATLYLHGLYDQRRSSAGAFYRTAGDYRNVAAVYPDGFLPRIEPKILDFSATAGVRGVLDDGARWDLSYTHGHNDYHFYVNNSLNTSLGAATPTSFDSGATRYTQQILNADFSKKIGPHTVAAGYEFRQERYRIVKGEPASYMLGGADNYAYGAQGFPGFSPDNEVSAGRQAHSLYGDLKYGVSKRLMLDAAARAEHYSDFGSALNGKLALRYRATDDLLFRSSLSTGFRAPSLSQSHFSYTGTYRNSNDAAAQFWGNFAVDHPVARALGATDLKPEKSRHLTLGMVFQPSAQLTASADVFVTEIRDRILPTGYISAYSLSSLSPQAAAILAQNNIDGAVYFTNAIATRTRGLDLRLDYSQELENGARLKLVGAYQRSRTRITDVNQAPEVLGVNMTDLILDPFTKVLIEGGQPADAIKLWSKYSQGLYDLVLNLNRFGKFYSVSAYDRVSFAAKWTVDGELAVRLKKDITLALGGVNLLDVKPDKWGRTDDSLVGAGKVIQYSQYAPFGYNGAYYYLRVGVDF</sequence>